<evidence type="ECO:0000313" key="9">
    <source>
        <dbReference type="Proteomes" id="UP000324241"/>
    </source>
</evidence>
<dbReference type="InterPro" id="IPR036374">
    <property type="entry name" value="OxRdtase_Mopterin-bd_sf"/>
</dbReference>
<dbReference type="PRINTS" id="PR00407">
    <property type="entry name" value="EUMOPTERIN"/>
</dbReference>
<dbReference type="GO" id="GO:0006790">
    <property type="term" value="P:sulfur compound metabolic process"/>
    <property type="evidence" value="ECO:0007669"/>
    <property type="project" value="TreeGrafter"/>
</dbReference>
<dbReference type="PANTHER" id="PTHR19372:SF7">
    <property type="entry name" value="SULFITE OXIDASE, MITOCHONDRIAL"/>
    <property type="match status" value="1"/>
</dbReference>
<dbReference type="InterPro" id="IPR008335">
    <property type="entry name" value="Mopterin_OxRdtase_euk"/>
</dbReference>
<gene>
    <name evidence="8" type="ORF">ATNIH1004_009655</name>
</gene>
<organism evidence="8 9">
    <name type="scientific">Aspergillus tanneri</name>
    <dbReference type="NCBI Taxonomy" id="1220188"/>
    <lineage>
        <taxon>Eukaryota</taxon>
        <taxon>Fungi</taxon>
        <taxon>Dikarya</taxon>
        <taxon>Ascomycota</taxon>
        <taxon>Pezizomycotina</taxon>
        <taxon>Eurotiomycetes</taxon>
        <taxon>Eurotiomycetidae</taxon>
        <taxon>Eurotiales</taxon>
        <taxon>Aspergillaceae</taxon>
        <taxon>Aspergillus</taxon>
        <taxon>Aspergillus subgen. Circumdati</taxon>
    </lineage>
</organism>
<dbReference type="VEuPathDB" id="FungiDB:EYZ11_011819"/>
<dbReference type="EMBL" id="QUQM01000005">
    <property type="protein sequence ID" value="KAA8642894.1"/>
    <property type="molecule type" value="Genomic_DNA"/>
</dbReference>
<feature type="domain" description="Moybdenum cofactor oxidoreductase dimerisation" evidence="7">
    <location>
        <begin position="295"/>
        <end position="414"/>
    </location>
</feature>
<feature type="region of interest" description="Disordered" evidence="5">
    <location>
        <begin position="37"/>
        <end position="57"/>
    </location>
</feature>
<dbReference type="GO" id="GO:0043546">
    <property type="term" value="F:molybdopterin cofactor binding"/>
    <property type="evidence" value="ECO:0007669"/>
    <property type="project" value="TreeGrafter"/>
</dbReference>
<dbReference type="RefSeq" id="XP_033422256.1">
    <property type="nucleotide sequence ID" value="XM_033574238.1"/>
</dbReference>
<sequence>MTSHIDITTIQQVMDSKTSVTAHMRNELYSKSKFKKPQIHTNNAQQTEYSTDNPLNREPPLKKLISSFLTPPDISYDRNHGPIPHLSAESHTVRVDGLVSHPLTLSIQQLRTEFPQHEVTCALECAGNRRHTMRTMLKEVQGIDWGDAAVMNCAWKGPRVRDVLRRAGVSDRVLDPDPDISLGLGLHVAFSCYQVPCQDDGWFGSSVPLERCWDVENDAVLALEMNGSTLSPNHGYPVRVVLPGIAGARWVKWLDHITVQDHETSNFYQQHDYKILPPEAVDAVSAEPFWAVTPAMCDMPINSVVAVPDDHETVRLLGSGELEVRGYAVPKGRDGPVTRVEVSGDGGRTWVDAEIESGNSGNTRWCWVLWRAKVVVQRGVGREVLSRAFDKGGNVQRLHSPWNLRGVGYNGYGRARELVVV</sequence>
<comment type="caution">
    <text evidence="8">The sequence shown here is derived from an EMBL/GenBank/DDBJ whole genome shotgun (WGS) entry which is preliminary data.</text>
</comment>
<evidence type="ECO:0000259" key="7">
    <source>
        <dbReference type="Pfam" id="PF03404"/>
    </source>
</evidence>
<dbReference type="FunFam" id="3.90.420.10:FF:000002">
    <property type="entry name" value="sulfite oxidase, mitochondrial"/>
    <property type="match status" value="1"/>
</dbReference>
<feature type="domain" description="Oxidoreductase molybdopterin-binding" evidence="6">
    <location>
        <begin position="80"/>
        <end position="268"/>
    </location>
</feature>
<dbReference type="Gene3D" id="2.60.40.650">
    <property type="match status" value="1"/>
</dbReference>
<dbReference type="AlphaFoldDB" id="A0A5M9MCA2"/>
<dbReference type="InterPro" id="IPR005066">
    <property type="entry name" value="MoCF_OxRdtse_dimer"/>
</dbReference>
<keyword evidence="2" id="KW-0500">Molybdenum</keyword>
<feature type="compositionally biased region" description="Polar residues" evidence="5">
    <location>
        <begin position="39"/>
        <end position="54"/>
    </location>
</feature>
<evidence type="ECO:0000256" key="5">
    <source>
        <dbReference type="SAM" id="MobiDB-lite"/>
    </source>
</evidence>
<dbReference type="GO" id="GO:0030151">
    <property type="term" value="F:molybdenum ion binding"/>
    <property type="evidence" value="ECO:0007669"/>
    <property type="project" value="InterPro"/>
</dbReference>
<dbReference type="Pfam" id="PF03404">
    <property type="entry name" value="Mo-co_dimer"/>
    <property type="match status" value="1"/>
</dbReference>
<keyword evidence="3" id="KW-0479">Metal-binding</keyword>
<dbReference type="GeneID" id="54332357"/>
<dbReference type="GO" id="GO:0005739">
    <property type="term" value="C:mitochondrion"/>
    <property type="evidence" value="ECO:0007669"/>
    <property type="project" value="TreeGrafter"/>
</dbReference>
<dbReference type="SUPFAM" id="SSF56524">
    <property type="entry name" value="Oxidoreductase molybdopterin-binding domain"/>
    <property type="match status" value="1"/>
</dbReference>
<dbReference type="OrthoDB" id="432685at2759"/>
<dbReference type="Proteomes" id="UP000324241">
    <property type="component" value="Unassembled WGS sequence"/>
</dbReference>
<evidence type="ECO:0000256" key="4">
    <source>
        <dbReference type="ARBA" id="ARBA00023002"/>
    </source>
</evidence>
<dbReference type="PANTHER" id="PTHR19372">
    <property type="entry name" value="SULFITE REDUCTASE"/>
    <property type="match status" value="1"/>
</dbReference>
<evidence type="ECO:0000256" key="1">
    <source>
        <dbReference type="ARBA" id="ARBA00001924"/>
    </source>
</evidence>
<evidence type="ECO:0000256" key="3">
    <source>
        <dbReference type="ARBA" id="ARBA00022723"/>
    </source>
</evidence>
<dbReference type="GO" id="GO:0020037">
    <property type="term" value="F:heme binding"/>
    <property type="evidence" value="ECO:0007669"/>
    <property type="project" value="TreeGrafter"/>
</dbReference>
<evidence type="ECO:0000313" key="8">
    <source>
        <dbReference type="EMBL" id="KAA8642894.1"/>
    </source>
</evidence>
<evidence type="ECO:0000259" key="6">
    <source>
        <dbReference type="Pfam" id="PF00174"/>
    </source>
</evidence>
<dbReference type="InterPro" id="IPR014756">
    <property type="entry name" value="Ig_E-set"/>
</dbReference>
<name>A0A5M9MCA2_9EURO</name>
<keyword evidence="4" id="KW-0560">Oxidoreductase</keyword>
<dbReference type="InterPro" id="IPR000572">
    <property type="entry name" value="OxRdtase_Mopterin-bd_dom"/>
</dbReference>
<dbReference type="GO" id="GO:0008482">
    <property type="term" value="F:sulfite oxidase activity"/>
    <property type="evidence" value="ECO:0007669"/>
    <property type="project" value="TreeGrafter"/>
</dbReference>
<evidence type="ECO:0008006" key="10">
    <source>
        <dbReference type="Google" id="ProtNLM"/>
    </source>
</evidence>
<accession>A0A5M9MCA2</accession>
<proteinExistence type="predicted"/>
<comment type="cofactor">
    <cofactor evidence="1">
        <name>Mo-molybdopterin</name>
        <dbReference type="ChEBI" id="CHEBI:71302"/>
    </cofactor>
</comment>
<dbReference type="SUPFAM" id="SSF81296">
    <property type="entry name" value="E set domains"/>
    <property type="match status" value="1"/>
</dbReference>
<protein>
    <recommendedName>
        <fullName evidence="10">Sulfite oxidase</fullName>
    </recommendedName>
</protein>
<reference evidence="8 9" key="1">
    <citation type="submission" date="2019-08" db="EMBL/GenBank/DDBJ databases">
        <title>The genome sequence of a newly discovered highly antifungal drug resistant Aspergillus species, Aspergillus tanneri NIH 1004.</title>
        <authorList>
            <person name="Mounaud S."/>
            <person name="Singh I."/>
            <person name="Joardar V."/>
            <person name="Pakala S."/>
            <person name="Pakala S."/>
            <person name="Venepally P."/>
            <person name="Chung J.K."/>
            <person name="Losada L."/>
            <person name="Nierman W.C."/>
        </authorList>
    </citation>
    <scope>NUCLEOTIDE SEQUENCE [LARGE SCALE GENOMIC DNA]</scope>
    <source>
        <strain evidence="8 9">NIH1004</strain>
    </source>
</reference>
<evidence type="ECO:0000256" key="2">
    <source>
        <dbReference type="ARBA" id="ARBA00022505"/>
    </source>
</evidence>
<dbReference type="Gene3D" id="3.90.420.10">
    <property type="entry name" value="Oxidoreductase, molybdopterin-binding domain"/>
    <property type="match status" value="1"/>
</dbReference>
<dbReference type="Pfam" id="PF00174">
    <property type="entry name" value="Oxidored_molyb"/>
    <property type="match status" value="1"/>
</dbReference>